<organism evidence="1 2">
    <name type="scientific">Dacryopinax primogenitus (strain DJM 731)</name>
    <name type="common">Brown rot fungus</name>
    <dbReference type="NCBI Taxonomy" id="1858805"/>
    <lineage>
        <taxon>Eukaryota</taxon>
        <taxon>Fungi</taxon>
        <taxon>Dikarya</taxon>
        <taxon>Basidiomycota</taxon>
        <taxon>Agaricomycotina</taxon>
        <taxon>Dacrymycetes</taxon>
        <taxon>Dacrymycetales</taxon>
        <taxon>Dacrymycetaceae</taxon>
        <taxon>Dacryopinax</taxon>
    </lineage>
</organism>
<reference evidence="1 2" key="1">
    <citation type="journal article" date="2012" name="Science">
        <title>The Paleozoic origin of enzymatic lignin decomposition reconstructed from 31 fungal genomes.</title>
        <authorList>
            <person name="Floudas D."/>
            <person name="Binder M."/>
            <person name="Riley R."/>
            <person name="Barry K."/>
            <person name="Blanchette R.A."/>
            <person name="Henrissat B."/>
            <person name="Martinez A.T."/>
            <person name="Otillar R."/>
            <person name="Spatafora J.W."/>
            <person name="Yadav J.S."/>
            <person name="Aerts A."/>
            <person name="Benoit I."/>
            <person name="Boyd A."/>
            <person name="Carlson A."/>
            <person name="Copeland A."/>
            <person name="Coutinho P.M."/>
            <person name="de Vries R.P."/>
            <person name="Ferreira P."/>
            <person name="Findley K."/>
            <person name="Foster B."/>
            <person name="Gaskell J."/>
            <person name="Glotzer D."/>
            <person name="Gorecki P."/>
            <person name="Heitman J."/>
            <person name="Hesse C."/>
            <person name="Hori C."/>
            <person name="Igarashi K."/>
            <person name="Jurgens J.A."/>
            <person name="Kallen N."/>
            <person name="Kersten P."/>
            <person name="Kohler A."/>
            <person name="Kuees U."/>
            <person name="Kumar T.K.A."/>
            <person name="Kuo A."/>
            <person name="LaButti K."/>
            <person name="Larrondo L.F."/>
            <person name="Lindquist E."/>
            <person name="Ling A."/>
            <person name="Lombard V."/>
            <person name="Lucas S."/>
            <person name="Lundell T."/>
            <person name="Martin R."/>
            <person name="McLaughlin D.J."/>
            <person name="Morgenstern I."/>
            <person name="Morin E."/>
            <person name="Murat C."/>
            <person name="Nagy L.G."/>
            <person name="Nolan M."/>
            <person name="Ohm R.A."/>
            <person name="Patyshakuliyeva A."/>
            <person name="Rokas A."/>
            <person name="Ruiz-Duenas F.J."/>
            <person name="Sabat G."/>
            <person name="Salamov A."/>
            <person name="Samejima M."/>
            <person name="Schmutz J."/>
            <person name="Slot J.C."/>
            <person name="St John F."/>
            <person name="Stenlid J."/>
            <person name="Sun H."/>
            <person name="Sun S."/>
            <person name="Syed K."/>
            <person name="Tsang A."/>
            <person name="Wiebenga A."/>
            <person name="Young D."/>
            <person name="Pisabarro A."/>
            <person name="Eastwood D.C."/>
            <person name="Martin F."/>
            <person name="Cullen D."/>
            <person name="Grigoriev I.V."/>
            <person name="Hibbett D.S."/>
        </authorList>
    </citation>
    <scope>NUCLEOTIDE SEQUENCE [LARGE SCALE GENOMIC DNA]</scope>
    <source>
        <strain evidence="1 2">DJM-731 SS1</strain>
    </source>
</reference>
<evidence type="ECO:0000313" key="1">
    <source>
        <dbReference type="EMBL" id="EJU00920.1"/>
    </source>
</evidence>
<dbReference type="Proteomes" id="UP000030653">
    <property type="component" value="Unassembled WGS sequence"/>
</dbReference>
<dbReference type="RefSeq" id="XP_040627817.1">
    <property type="nucleotide sequence ID" value="XM_040772950.1"/>
</dbReference>
<dbReference type="GeneID" id="63688012"/>
<evidence type="ECO:0000313" key="2">
    <source>
        <dbReference type="Proteomes" id="UP000030653"/>
    </source>
</evidence>
<accession>M5FYH8</accession>
<protein>
    <submittedName>
        <fullName evidence="1">Uncharacterized protein</fullName>
    </submittedName>
</protein>
<sequence>MSHIGPNIQGGKVESYPSIRCMQTCSTPLSTDQQSQEQRTIIAIDLLLHRCTT</sequence>
<proteinExistence type="predicted"/>
<dbReference type="HOGENOM" id="CLU_3074180_0_0_1"/>
<dbReference type="AlphaFoldDB" id="M5FYH8"/>
<feature type="non-terminal residue" evidence="1">
    <location>
        <position position="1"/>
    </location>
</feature>
<name>M5FYH8_DACPD</name>
<keyword evidence="2" id="KW-1185">Reference proteome</keyword>
<gene>
    <name evidence="1" type="ORF">DACRYDRAFT_22776</name>
</gene>
<dbReference type="EMBL" id="JH795865">
    <property type="protein sequence ID" value="EJU00920.1"/>
    <property type="molecule type" value="Genomic_DNA"/>
</dbReference>